<evidence type="ECO:0008006" key="4">
    <source>
        <dbReference type="Google" id="ProtNLM"/>
    </source>
</evidence>
<dbReference type="EMBL" id="QXTG01000002">
    <property type="protein sequence ID" value="RIX27729.1"/>
    <property type="molecule type" value="Genomic_DNA"/>
</dbReference>
<proteinExistence type="predicted"/>
<comment type="caution">
    <text evidence="2">The sequence shown here is derived from an EMBL/GenBank/DDBJ whole genome shotgun (WGS) entry which is preliminary data.</text>
</comment>
<reference evidence="3" key="1">
    <citation type="submission" date="2018-09" db="EMBL/GenBank/DDBJ databases">
        <authorList>
            <person name="Kim I."/>
        </authorList>
    </citation>
    <scope>NUCLEOTIDE SEQUENCE [LARGE SCALE GENOMIC DNA]</scope>
    <source>
        <strain evidence="3">DD4a</strain>
    </source>
</reference>
<protein>
    <recommendedName>
        <fullName evidence="4">DUF4190 domain-containing protein</fullName>
    </recommendedName>
</protein>
<evidence type="ECO:0000313" key="3">
    <source>
        <dbReference type="Proteomes" id="UP000265742"/>
    </source>
</evidence>
<keyword evidence="1" id="KW-1133">Transmembrane helix</keyword>
<gene>
    <name evidence="2" type="ORF">D1781_09275</name>
</gene>
<name>A0A3A1TVB4_9MICO</name>
<feature type="transmembrane region" description="Helical" evidence="1">
    <location>
        <begin position="78"/>
        <end position="99"/>
    </location>
</feature>
<keyword evidence="1" id="KW-0472">Membrane</keyword>
<evidence type="ECO:0000313" key="2">
    <source>
        <dbReference type="EMBL" id="RIX27729.1"/>
    </source>
</evidence>
<feature type="transmembrane region" description="Helical" evidence="1">
    <location>
        <begin position="21"/>
        <end position="41"/>
    </location>
</feature>
<dbReference type="RefSeq" id="WP_119482038.1">
    <property type="nucleotide sequence ID" value="NZ_QXTG01000002.1"/>
</dbReference>
<sequence length="100" mass="10359">MSGVQQPRGRLVVLDPDGPRPNGFAVASLVLGIVGLAVGVIPLFIGLLLSFLPTVLAILFGLIGLARTSSRRSGFVPALVGTLLGSLTAFLWTTGYGVVW</sequence>
<dbReference type="Proteomes" id="UP000265742">
    <property type="component" value="Unassembled WGS sequence"/>
</dbReference>
<dbReference type="AlphaFoldDB" id="A0A3A1TVB4"/>
<evidence type="ECO:0000256" key="1">
    <source>
        <dbReference type="SAM" id="Phobius"/>
    </source>
</evidence>
<keyword evidence="1" id="KW-0812">Transmembrane</keyword>
<organism evidence="2 3">
    <name type="scientific">Amnibacterium setariae</name>
    <dbReference type="NCBI Taxonomy" id="2306585"/>
    <lineage>
        <taxon>Bacteria</taxon>
        <taxon>Bacillati</taxon>
        <taxon>Actinomycetota</taxon>
        <taxon>Actinomycetes</taxon>
        <taxon>Micrococcales</taxon>
        <taxon>Microbacteriaceae</taxon>
        <taxon>Amnibacterium</taxon>
    </lineage>
</organism>
<feature type="transmembrane region" description="Helical" evidence="1">
    <location>
        <begin position="47"/>
        <end position="66"/>
    </location>
</feature>
<keyword evidence="3" id="KW-1185">Reference proteome</keyword>
<accession>A0A3A1TVB4</accession>